<reference evidence="3" key="1">
    <citation type="journal article" date="2017" name="Genome Biol.">
        <title>Comparative genomics reveals high biological diversity and specific adaptations in the industrially and medically important fungal genus Aspergillus.</title>
        <authorList>
            <person name="de Vries R.P."/>
            <person name="Riley R."/>
            <person name="Wiebenga A."/>
            <person name="Aguilar-Osorio G."/>
            <person name="Amillis S."/>
            <person name="Uchima C.A."/>
            <person name="Anderluh G."/>
            <person name="Asadollahi M."/>
            <person name="Askin M."/>
            <person name="Barry K."/>
            <person name="Battaglia E."/>
            <person name="Bayram O."/>
            <person name="Benocci T."/>
            <person name="Braus-Stromeyer S.A."/>
            <person name="Caldana C."/>
            <person name="Canovas D."/>
            <person name="Cerqueira G.C."/>
            <person name="Chen F."/>
            <person name="Chen W."/>
            <person name="Choi C."/>
            <person name="Clum A."/>
            <person name="Dos Santos R.A."/>
            <person name="Damasio A.R."/>
            <person name="Diallinas G."/>
            <person name="Emri T."/>
            <person name="Fekete E."/>
            <person name="Flipphi M."/>
            <person name="Freyberg S."/>
            <person name="Gallo A."/>
            <person name="Gournas C."/>
            <person name="Habgood R."/>
            <person name="Hainaut M."/>
            <person name="Harispe M.L."/>
            <person name="Henrissat B."/>
            <person name="Hilden K.S."/>
            <person name="Hope R."/>
            <person name="Hossain A."/>
            <person name="Karabika E."/>
            <person name="Karaffa L."/>
            <person name="Karanyi Z."/>
            <person name="Krasevec N."/>
            <person name="Kuo A."/>
            <person name="Kusch H."/>
            <person name="LaButti K."/>
            <person name="Lagendijk E.L."/>
            <person name="Lapidus A."/>
            <person name="Levasseur A."/>
            <person name="Lindquist E."/>
            <person name="Lipzen A."/>
            <person name="Logrieco A.F."/>
            <person name="MacCabe A."/>
            <person name="Maekelae M.R."/>
            <person name="Malavazi I."/>
            <person name="Melin P."/>
            <person name="Meyer V."/>
            <person name="Mielnichuk N."/>
            <person name="Miskei M."/>
            <person name="Molnar A.P."/>
            <person name="Mule G."/>
            <person name="Ngan C.Y."/>
            <person name="Orejas M."/>
            <person name="Orosz E."/>
            <person name="Ouedraogo J.P."/>
            <person name="Overkamp K.M."/>
            <person name="Park H.-S."/>
            <person name="Perrone G."/>
            <person name="Piumi F."/>
            <person name="Punt P.J."/>
            <person name="Ram A.F."/>
            <person name="Ramon A."/>
            <person name="Rauscher S."/>
            <person name="Record E."/>
            <person name="Riano-Pachon D.M."/>
            <person name="Robert V."/>
            <person name="Roehrig J."/>
            <person name="Ruller R."/>
            <person name="Salamov A."/>
            <person name="Salih N.S."/>
            <person name="Samson R.A."/>
            <person name="Sandor E."/>
            <person name="Sanguinetti M."/>
            <person name="Schuetze T."/>
            <person name="Sepcic K."/>
            <person name="Shelest E."/>
            <person name="Sherlock G."/>
            <person name="Sophianopoulou V."/>
            <person name="Squina F.M."/>
            <person name="Sun H."/>
            <person name="Susca A."/>
            <person name="Todd R.B."/>
            <person name="Tsang A."/>
            <person name="Unkles S.E."/>
            <person name="van de Wiele N."/>
            <person name="van Rossen-Uffink D."/>
            <person name="Oliveira J.V."/>
            <person name="Vesth T.C."/>
            <person name="Visser J."/>
            <person name="Yu J.-H."/>
            <person name="Zhou M."/>
            <person name="Andersen M.R."/>
            <person name="Archer D.B."/>
            <person name="Baker S.E."/>
            <person name="Benoit I."/>
            <person name="Brakhage A.A."/>
            <person name="Braus G.H."/>
            <person name="Fischer R."/>
            <person name="Frisvad J.C."/>
            <person name="Goldman G.H."/>
            <person name="Houbraken J."/>
            <person name="Oakley B."/>
            <person name="Pocsi I."/>
            <person name="Scazzocchio C."/>
            <person name="Seiboth B."/>
            <person name="vanKuyk P.A."/>
            <person name="Wortman J."/>
            <person name="Dyer P.S."/>
            <person name="Grigoriev I.V."/>
        </authorList>
    </citation>
    <scope>NUCLEOTIDE SEQUENCE [LARGE SCALE GENOMIC DNA]</scope>
    <source>
        <strain evidence="3">ITEM 5010</strain>
    </source>
</reference>
<evidence type="ECO:0000313" key="2">
    <source>
        <dbReference type="EMBL" id="OOF89779.1"/>
    </source>
</evidence>
<accession>A0A1R3R5M9</accession>
<protein>
    <submittedName>
        <fullName evidence="2">Uncharacterized protein</fullName>
    </submittedName>
</protein>
<organism evidence="2 3">
    <name type="scientific">Aspergillus carbonarius (strain ITEM 5010)</name>
    <dbReference type="NCBI Taxonomy" id="602072"/>
    <lineage>
        <taxon>Eukaryota</taxon>
        <taxon>Fungi</taxon>
        <taxon>Dikarya</taxon>
        <taxon>Ascomycota</taxon>
        <taxon>Pezizomycotina</taxon>
        <taxon>Eurotiomycetes</taxon>
        <taxon>Eurotiomycetidae</taxon>
        <taxon>Eurotiales</taxon>
        <taxon>Aspergillaceae</taxon>
        <taxon>Aspergillus</taxon>
        <taxon>Aspergillus subgen. Circumdati</taxon>
    </lineage>
</organism>
<feature type="chain" id="PRO_5013068503" evidence="1">
    <location>
        <begin position="19"/>
        <end position="58"/>
    </location>
</feature>
<evidence type="ECO:0000256" key="1">
    <source>
        <dbReference type="SAM" id="SignalP"/>
    </source>
</evidence>
<name>A0A1R3R5M9_ASPC5</name>
<dbReference type="EMBL" id="KV907871">
    <property type="protein sequence ID" value="OOF89779.1"/>
    <property type="molecule type" value="Genomic_DNA"/>
</dbReference>
<dbReference type="VEuPathDB" id="FungiDB:ASPCADRAFT_11373"/>
<sequence>MRIHFMIIATLAYVATSAAPPAAATGDIVADNCGYPNGNRYDNNCHGELSSDRITCTS</sequence>
<feature type="signal peptide" evidence="1">
    <location>
        <begin position="1"/>
        <end position="18"/>
    </location>
</feature>
<dbReference type="Proteomes" id="UP000188318">
    <property type="component" value="Unassembled WGS sequence"/>
</dbReference>
<keyword evidence="3" id="KW-1185">Reference proteome</keyword>
<proteinExistence type="predicted"/>
<gene>
    <name evidence="2" type="ORF">ASPCADRAFT_11373</name>
</gene>
<dbReference type="AlphaFoldDB" id="A0A1R3R5M9"/>
<feature type="non-terminal residue" evidence="2">
    <location>
        <position position="58"/>
    </location>
</feature>
<evidence type="ECO:0000313" key="3">
    <source>
        <dbReference type="Proteomes" id="UP000188318"/>
    </source>
</evidence>
<dbReference type="OrthoDB" id="2956254at2759"/>
<keyword evidence="1" id="KW-0732">Signal</keyword>